<dbReference type="PANTHER" id="PTHR11439:SF484">
    <property type="entry name" value="REVERSE TRANSCRIPTASE TY1_COPIA-TYPE DOMAIN-CONTAINING PROTEIN"/>
    <property type="match status" value="1"/>
</dbReference>
<dbReference type="InterPro" id="IPR057670">
    <property type="entry name" value="SH3_retrovirus"/>
</dbReference>
<feature type="compositionally biased region" description="Pro residues" evidence="2">
    <location>
        <begin position="950"/>
        <end position="962"/>
    </location>
</feature>
<dbReference type="SUPFAM" id="SSF53098">
    <property type="entry name" value="Ribonuclease H-like"/>
    <property type="match status" value="1"/>
</dbReference>
<dbReference type="InterPro" id="IPR001584">
    <property type="entry name" value="Integrase_cat-core"/>
</dbReference>
<organism evidence="4">
    <name type="scientific">Fagus sylvatica</name>
    <name type="common">Beechnut</name>
    <dbReference type="NCBI Taxonomy" id="28930"/>
    <lineage>
        <taxon>Eukaryota</taxon>
        <taxon>Viridiplantae</taxon>
        <taxon>Streptophyta</taxon>
        <taxon>Embryophyta</taxon>
        <taxon>Tracheophyta</taxon>
        <taxon>Spermatophyta</taxon>
        <taxon>Magnoliopsida</taxon>
        <taxon>eudicotyledons</taxon>
        <taxon>Gunneridae</taxon>
        <taxon>Pentapetalae</taxon>
        <taxon>rosids</taxon>
        <taxon>fabids</taxon>
        <taxon>Fagales</taxon>
        <taxon>Fagaceae</taxon>
        <taxon>Fagus</taxon>
    </lineage>
</organism>
<dbReference type="Pfam" id="PF13976">
    <property type="entry name" value="gag_pre-integrs"/>
    <property type="match status" value="1"/>
</dbReference>
<proteinExistence type="predicted"/>
<dbReference type="Gene3D" id="3.30.420.10">
    <property type="entry name" value="Ribonuclease H-like superfamily/Ribonuclease H"/>
    <property type="match status" value="1"/>
</dbReference>
<dbReference type="Pfam" id="PF14223">
    <property type="entry name" value="Retrotran_gag_2"/>
    <property type="match status" value="1"/>
</dbReference>
<feature type="region of interest" description="Disordered" evidence="2">
    <location>
        <begin position="372"/>
        <end position="415"/>
    </location>
</feature>
<evidence type="ECO:0000256" key="2">
    <source>
        <dbReference type="SAM" id="MobiDB-lite"/>
    </source>
</evidence>
<keyword evidence="1" id="KW-0378">Hydrolase</keyword>
<name>A0A2N9ERC5_FAGSY</name>
<gene>
    <name evidence="4" type="ORF">FSB_LOCUS5264</name>
</gene>
<dbReference type="GO" id="GO:0004190">
    <property type="term" value="F:aspartic-type endopeptidase activity"/>
    <property type="evidence" value="ECO:0007669"/>
    <property type="project" value="UniProtKB-KW"/>
</dbReference>
<dbReference type="CDD" id="cd09272">
    <property type="entry name" value="RNase_HI_RT_Ty1"/>
    <property type="match status" value="1"/>
</dbReference>
<dbReference type="PANTHER" id="PTHR11439">
    <property type="entry name" value="GAG-POL-RELATED RETROTRANSPOSON"/>
    <property type="match status" value="1"/>
</dbReference>
<evidence type="ECO:0000256" key="1">
    <source>
        <dbReference type="ARBA" id="ARBA00022750"/>
    </source>
</evidence>
<keyword evidence="1" id="KW-0645">Protease</keyword>
<dbReference type="InterPro" id="IPR025724">
    <property type="entry name" value="GAG-pre-integrase_dom"/>
</dbReference>
<dbReference type="InterPro" id="IPR013103">
    <property type="entry name" value="RVT_2"/>
</dbReference>
<dbReference type="GO" id="GO:0015074">
    <property type="term" value="P:DNA integration"/>
    <property type="evidence" value="ECO:0007669"/>
    <property type="project" value="InterPro"/>
</dbReference>
<accession>A0A2N9ERC5</accession>
<dbReference type="Pfam" id="PF00665">
    <property type="entry name" value="rve"/>
    <property type="match status" value="1"/>
</dbReference>
<keyword evidence="1" id="KW-0064">Aspartyl protease</keyword>
<dbReference type="Pfam" id="PF07727">
    <property type="entry name" value="RVT_2"/>
    <property type="match status" value="1"/>
</dbReference>
<feature type="domain" description="Integrase catalytic" evidence="3">
    <location>
        <begin position="666"/>
        <end position="836"/>
    </location>
</feature>
<dbReference type="PROSITE" id="PS50994">
    <property type="entry name" value="INTEGRASE"/>
    <property type="match status" value="1"/>
</dbReference>
<feature type="region of interest" description="Disordered" evidence="2">
    <location>
        <begin position="950"/>
        <end position="979"/>
    </location>
</feature>
<dbReference type="InterPro" id="IPR036397">
    <property type="entry name" value="RNaseH_sf"/>
</dbReference>
<protein>
    <recommendedName>
        <fullName evidence="3">Integrase catalytic domain-containing protein</fullName>
    </recommendedName>
</protein>
<dbReference type="EMBL" id="OIVN01000269">
    <property type="protein sequence ID" value="SPC77382.1"/>
    <property type="molecule type" value="Genomic_DNA"/>
</dbReference>
<dbReference type="GO" id="GO:0003676">
    <property type="term" value="F:nucleic acid binding"/>
    <property type="evidence" value="ECO:0007669"/>
    <property type="project" value="InterPro"/>
</dbReference>
<feature type="compositionally biased region" description="Gly residues" evidence="2">
    <location>
        <begin position="400"/>
        <end position="414"/>
    </location>
</feature>
<dbReference type="InterPro" id="IPR054722">
    <property type="entry name" value="PolX-like_BBD"/>
</dbReference>
<dbReference type="Pfam" id="PF22936">
    <property type="entry name" value="Pol_BBD"/>
    <property type="match status" value="1"/>
</dbReference>
<dbReference type="Pfam" id="PF25597">
    <property type="entry name" value="SH3_retrovirus"/>
    <property type="match status" value="1"/>
</dbReference>
<dbReference type="InterPro" id="IPR012337">
    <property type="entry name" value="RNaseH-like_sf"/>
</dbReference>
<reference evidence="4" key="1">
    <citation type="submission" date="2018-02" db="EMBL/GenBank/DDBJ databases">
        <authorList>
            <person name="Cohen D.B."/>
            <person name="Kent A.D."/>
        </authorList>
    </citation>
    <scope>NUCLEOTIDE SEQUENCE</scope>
</reference>
<sequence length="1532" mass="170915">MLEALFGEDDGDGRQWRVLGDEDDDIEARGDEVASNEAPADPYFKYVRSINGDEAYLQCTGHWRESKPHKWGLQILVEGACYDSKAWTRRYLSRSPGFAGDLLGLISAHRASPVTISAPRAPPRLAVTLSAPRTPPCGDSLGSSCSTISAPRTPQILLRWPALDLVLALDLFSKPSLSALLEPTGSNYLQWSRAVIVFLTGRGKESYLTTTKPTDATDATKISTWIKEDAQIMTWLWNSLEPDVFNNVSYLESSKDIWDTLRLMYSSEENITRIHELYQDMFSLQQGDRSIEEYFSLLQGMWDELNVYQPLSTDLQKQQKYREEFRVAKFLSGLKPDLNPIRSQILSGKDIPTVRETYARVRRAAISSSGVKDERSALVGHYDTPQGERGDHNSRRGTHNGRGGRGGRSGGGGRGLKKCTHCGRTNHTVDFCWKLHGKPAWANHATVDGDNSTPSEEQVLISKAEYDSILQRASSYSMVASGNTCLHSSSNSSWVIDSGASDHMTGNSSLLSNISDPCSPFSVTVANGTKTPVQGIGTVSTPNLTFSNVLHLPEFPFNLLSVHKLTVALHCSIAFFPSYCVFQDLKTKRTIGGGFEKDGLYYFRPFHTSIPSALRSSVSPYQWHCRLGHPSFLNLQKLVPSLSDFSSFNCETCELSKHHRATFKLRNDEPCLHPFELVHSDVWGPARTTGLCGARYFVTFIDDHSRLTWVYVLKDRSQLFATFQSFYAEISNQFNAKLLAFRTDNAREYTESSFQEFLTSRGIIHQTSCVRTPQQNGIAERKNGPILAIARALMLQMHVPKSFWADAVLTATYLLNRMPSHVLKGKSPFEILFADKSPFSVPLKVFGCVSFVHNLNPSRDKLDPRAHKCIFLGYSRTQKGYRCYSSSLQKHFVSADVTFFEDVPYYSPQGGQLQESILSSPVIPTPIPFTPQAPPISQVYVRRRHQDAPLVPPQVESPPLPPSSASTSADPPLPQSTSDLDLPIALRKSKRTCTDHPISNFVSFDHLSSSFKAFSLSVSSIVVPKSYREALSHPGWRKAMEEEMHALDLNHTWDLVHKPAGTSIVGCRWVFTVKQNPNGSVDRLKARLVAKGFTQTYGLDYTETFSPVAKLNSIRIIISLAANLDWPLHQLDVKNAFLHGDLNETVYMAQPPGFESKGEYVCHLKKSIYGLKQSPRAWFDKFSKAVVSHGMTRSQADHSVFFKKTKTGIVILVVYVDDIVITGSDKEGIQILINHLSSSFLTKYLGKLRYFLGIEVARSKAGISLSQRKYTLDILQDTGYLGSKPVATPMESNLKLMPDEGEFIDDPDTYRRLVGKLIYLTITRPDISYAVSVVSQFMTNPRVPHMNAVIRILKYLKNAPGRGLFYRSSGHLRIEGYTDADWAGSPSDRKSTTGYCTFIGGNLVTWRSKKQSVVARSSAEAEYRAMAHSTCELTWLRTVLQEFGLLTQGPTPLYCDNQAAIHIASNPVFHERTKHIEVDCHFVRSKVESKDIITPFVPSGSQLADIFTKALPKNAIDSICSKLGVIDIYSPA</sequence>
<dbReference type="InterPro" id="IPR043502">
    <property type="entry name" value="DNA/RNA_pol_sf"/>
</dbReference>
<evidence type="ECO:0000259" key="3">
    <source>
        <dbReference type="PROSITE" id="PS50994"/>
    </source>
</evidence>
<evidence type="ECO:0000313" key="4">
    <source>
        <dbReference type="EMBL" id="SPC77382.1"/>
    </source>
</evidence>
<dbReference type="SUPFAM" id="SSF56672">
    <property type="entry name" value="DNA/RNA polymerases"/>
    <property type="match status" value="1"/>
</dbReference>